<dbReference type="Proteomes" id="UP000248423">
    <property type="component" value="Unassembled WGS sequence"/>
</dbReference>
<reference evidence="1 2" key="1">
    <citation type="submission" date="2018-02" db="EMBL/GenBank/DDBJ databases">
        <title>The genomes of Aspergillus section Nigri reveals drivers in fungal speciation.</title>
        <authorList>
            <consortium name="DOE Joint Genome Institute"/>
            <person name="Vesth T.C."/>
            <person name="Nybo J."/>
            <person name="Theobald S."/>
            <person name="Brandl J."/>
            <person name="Frisvad J.C."/>
            <person name="Nielsen K.F."/>
            <person name="Lyhne E.K."/>
            <person name="Kogle M.E."/>
            <person name="Kuo A."/>
            <person name="Riley R."/>
            <person name="Clum A."/>
            <person name="Nolan M."/>
            <person name="Lipzen A."/>
            <person name="Salamov A."/>
            <person name="Henrissat B."/>
            <person name="Wiebenga A."/>
            <person name="De vries R.P."/>
            <person name="Grigoriev I.V."/>
            <person name="Mortensen U.H."/>
            <person name="Andersen M.R."/>
            <person name="Baker S.E."/>
        </authorList>
    </citation>
    <scope>NUCLEOTIDE SEQUENCE [LARGE SCALE GENOMIC DNA]</scope>
    <source>
        <strain evidence="1 2">CBS 121057</strain>
    </source>
</reference>
<dbReference type="AlphaFoldDB" id="A0A319EFS2"/>
<dbReference type="EMBL" id="KZ826330">
    <property type="protein sequence ID" value="PYI09117.1"/>
    <property type="molecule type" value="Genomic_DNA"/>
</dbReference>
<organism evidence="1 2">
    <name type="scientific">Aspergillus sclerotiicarbonarius (strain CBS 121057 / IBT 28362)</name>
    <dbReference type="NCBI Taxonomy" id="1448318"/>
    <lineage>
        <taxon>Eukaryota</taxon>
        <taxon>Fungi</taxon>
        <taxon>Dikarya</taxon>
        <taxon>Ascomycota</taxon>
        <taxon>Pezizomycotina</taxon>
        <taxon>Eurotiomycetes</taxon>
        <taxon>Eurotiomycetidae</taxon>
        <taxon>Eurotiales</taxon>
        <taxon>Aspergillaceae</taxon>
        <taxon>Aspergillus</taxon>
        <taxon>Aspergillus subgen. Circumdati</taxon>
    </lineage>
</organism>
<evidence type="ECO:0000313" key="1">
    <source>
        <dbReference type="EMBL" id="PYI09117.1"/>
    </source>
</evidence>
<proteinExistence type="predicted"/>
<gene>
    <name evidence="1" type="ORF">BO78DRAFT_395182</name>
</gene>
<accession>A0A319EFS2</accession>
<dbReference type="VEuPathDB" id="FungiDB:BO78DRAFT_395182"/>
<keyword evidence="2" id="KW-1185">Reference proteome</keyword>
<evidence type="ECO:0000313" key="2">
    <source>
        <dbReference type="Proteomes" id="UP000248423"/>
    </source>
</evidence>
<name>A0A319EFS2_ASPSB</name>
<sequence>MRDAEARKDRNYSGRDGWGRSGCTATMPSLCRQLRGYPPGSLMNYYLLGRLGAIIPIIPVIFCPQTIDDGLTLLPGHAGRTSDNSPVMSSAVPAAAMQAPGEYRLQLIAPANCFNSSTVGYQPACTGHGAAASRACCLSSGTGSTTWALAGR</sequence>
<protein>
    <submittedName>
        <fullName evidence="1">Uncharacterized protein</fullName>
    </submittedName>
</protein>
<feature type="non-terminal residue" evidence="1">
    <location>
        <position position="1"/>
    </location>
</feature>